<protein>
    <submittedName>
        <fullName evidence="1">DUF4432 family protein</fullName>
    </submittedName>
</protein>
<dbReference type="InterPro" id="IPR027839">
    <property type="entry name" value="DUF4432"/>
</dbReference>
<dbReference type="GO" id="GO:0030246">
    <property type="term" value="F:carbohydrate binding"/>
    <property type="evidence" value="ECO:0007669"/>
    <property type="project" value="InterPro"/>
</dbReference>
<evidence type="ECO:0000313" key="2">
    <source>
        <dbReference type="Proteomes" id="UP000515789"/>
    </source>
</evidence>
<evidence type="ECO:0000313" key="1">
    <source>
        <dbReference type="EMBL" id="QMW77968.1"/>
    </source>
</evidence>
<dbReference type="Pfam" id="PF14486">
    <property type="entry name" value="DUF4432"/>
    <property type="match status" value="1"/>
</dbReference>
<gene>
    <name evidence="1" type="ORF">E5259_10390</name>
</gene>
<accession>A0A7G5MTM5</accession>
<dbReference type="Gene3D" id="2.70.98.10">
    <property type="match status" value="1"/>
</dbReference>
<dbReference type="AlphaFoldDB" id="A0A7G5MTM5"/>
<dbReference type="CDD" id="cd09023">
    <property type="entry name" value="Aldose_epim_Ec_c4013"/>
    <property type="match status" value="1"/>
</dbReference>
<dbReference type="EMBL" id="CP039126">
    <property type="protein sequence ID" value="QMW77968.1"/>
    <property type="molecule type" value="Genomic_DNA"/>
</dbReference>
<dbReference type="Proteomes" id="UP000515789">
    <property type="component" value="Chromosome"/>
</dbReference>
<reference evidence="1 2" key="1">
    <citation type="submission" date="2019-04" db="EMBL/GenBank/DDBJ databases">
        <authorList>
            <person name="Schori C."/>
            <person name="Ahrens C."/>
        </authorList>
    </citation>
    <scope>NUCLEOTIDE SEQUENCE [LARGE SCALE GENOMIC DNA]</scope>
    <source>
        <strain evidence="1 2">DSM 2950</strain>
    </source>
</reference>
<proteinExistence type="predicted"/>
<dbReference type="InterPro" id="IPR014718">
    <property type="entry name" value="GH-type_carb-bd"/>
</dbReference>
<sequence length="337" mass="37814">MKMERKCGMNREMMRKTGSMQQMAYVRKVTFEEGAAAGLRAYEVKAGELAFTVAADKCLDIVEMSYKGINLNFLSKPGLMNGQRFDSSGFEAQKSIMGGMFFTCGTSNVGRPDLTPDAPLPMHGYLRSTPAQHVCADAFWDGDVYHIVISGEMRQAALFGENIVLRRTISAELGSSEVKIHDEFVNEGFGEEPFMLLYHCNVGYPLLDEGSVIEVPALETVLKGEREKTRLPWNCVEAPEDLVPEQVFYHKIRFDENGRACVKVKNPKLGMGICVEFPEEELPNFTQWKSMASGDYVIGLEPCNCHVDGQKWEEENGTLRRIRAGEKKTVELVIRVE</sequence>
<organism evidence="1 2">
    <name type="scientific">Blautia producta</name>
    <dbReference type="NCBI Taxonomy" id="33035"/>
    <lineage>
        <taxon>Bacteria</taxon>
        <taxon>Bacillati</taxon>
        <taxon>Bacillota</taxon>
        <taxon>Clostridia</taxon>
        <taxon>Lachnospirales</taxon>
        <taxon>Lachnospiraceae</taxon>
        <taxon>Blautia</taxon>
    </lineage>
</organism>
<name>A0A7G5MTM5_9FIRM</name>